<dbReference type="InterPro" id="IPR025963">
    <property type="entry name" value="FLgD_Tudor"/>
</dbReference>
<evidence type="ECO:0000256" key="3">
    <source>
        <dbReference type="ARBA" id="ARBA00022795"/>
    </source>
</evidence>
<dbReference type="Proteomes" id="UP000494216">
    <property type="component" value="Unassembled WGS sequence"/>
</dbReference>
<accession>A0A8S0Y715</accession>
<evidence type="ECO:0000259" key="7">
    <source>
        <dbReference type="Pfam" id="PF13861"/>
    </source>
</evidence>
<proteinExistence type="inferred from homology"/>
<dbReference type="Pfam" id="PF03963">
    <property type="entry name" value="FlgD"/>
    <property type="match status" value="1"/>
</dbReference>
<evidence type="ECO:0000259" key="6">
    <source>
        <dbReference type="Pfam" id="PF13860"/>
    </source>
</evidence>
<dbReference type="InterPro" id="IPR005648">
    <property type="entry name" value="FlgD"/>
</dbReference>
<keyword evidence="9" id="KW-1185">Reference proteome</keyword>
<keyword evidence="3 5" id="KW-1005">Bacterial flagellum biogenesis</keyword>
<comment type="similarity">
    <text evidence="1 5">Belongs to the FlgD family.</text>
</comment>
<reference evidence="8 9" key="1">
    <citation type="submission" date="2020-02" db="EMBL/GenBank/DDBJ databases">
        <authorList>
            <person name="Hogendoorn C."/>
        </authorList>
    </citation>
    <scope>NUCLEOTIDE SEQUENCE [LARGE SCALE GENOMIC DNA]</scope>
    <source>
        <strain evidence="8">METHB21</strain>
    </source>
</reference>
<name>A0A8S0Y715_9GAMM</name>
<evidence type="ECO:0000256" key="2">
    <source>
        <dbReference type="ARBA" id="ARBA00016013"/>
    </source>
</evidence>
<dbReference type="Gene3D" id="2.30.30.910">
    <property type="match status" value="1"/>
</dbReference>
<dbReference type="AlphaFoldDB" id="A0A8S0Y715"/>
<dbReference type="EMBL" id="CADCXN010000113">
    <property type="protein sequence ID" value="CAA9892689.1"/>
    <property type="molecule type" value="Genomic_DNA"/>
</dbReference>
<comment type="function">
    <text evidence="4 5">Required for flagellar hook formation. May act as a scaffolding protein.</text>
</comment>
<gene>
    <name evidence="8" type="ORF">METHB2_80006</name>
</gene>
<feature type="domain" description="FlgD/Vpr Ig-like" evidence="6">
    <location>
        <begin position="110"/>
        <end position="176"/>
    </location>
</feature>
<comment type="caution">
    <text evidence="8">The sequence shown here is derived from an EMBL/GenBank/DDBJ whole genome shotgun (WGS) entry which is preliminary data.</text>
</comment>
<feature type="domain" description="FlgD Tudor-like" evidence="7">
    <location>
        <begin position="85"/>
        <end position="221"/>
    </location>
</feature>
<organism evidence="8 9">
    <name type="scientific">Candidatus Methylobacter favarea</name>
    <dbReference type="NCBI Taxonomy" id="2707345"/>
    <lineage>
        <taxon>Bacteria</taxon>
        <taxon>Pseudomonadati</taxon>
        <taxon>Pseudomonadota</taxon>
        <taxon>Gammaproteobacteria</taxon>
        <taxon>Methylococcales</taxon>
        <taxon>Methylococcaceae</taxon>
        <taxon>Methylobacter</taxon>
    </lineage>
</organism>
<dbReference type="Pfam" id="PF13860">
    <property type="entry name" value="FlgD_ig"/>
    <property type="match status" value="1"/>
</dbReference>
<evidence type="ECO:0000256" key="4">
    <source>
        <dbReference type="ARBA" id="ARBA00024746"/>
    </source>
</evidence>
<dbReference type="InterPro" id="IPR025965">
    <property type="entry name" value="FlgD/Vpr_Ig-like"/>
</dbReference>
<sequence>MSSINPYSGLGVAILDTATAAETKKKALGQDEFLKLMTTQMTHQDPTKPMQNGEFLSQMAQFGTVSGIQDLQQLFKDFSASISSDQALQAASLVGRYVSAPSDEGLLAAGGEIKGKIELPSSSPNVSVKILDATGDIVKIIPLGGHSAGSVPFTWDGVNANGVPASPGVYKVQAEAGVDGVNTALKPEIESQVESVSMGNGTNGVQVNLKGLGAVSFNQIKQIL</sequence>
<dbReference type="Gene3D" id="2.60.40.4070">
    <property type="match status" value="1"/>
</dbReference>
<protein>
    <recommendedName>
        <fullName evidence="2 5">Basal-body rod modification protein FlgD</fullName>
    </recommendedName>
</protein>
<dbReference type="RefSeq" id="WP_174627432.1">
    <property type="nucleotide sequence ID" value="NZ_CADCXN010000113.1"/>
</dbReference>
<dbReference type="GO" id="GO:0044781">
    <property type="term" value="P:bacterial-type flagellum organization"/>
    <property type="evidence" value="ECO:0007669"/>
    <property type="project" value="UniProtKB-UniRule"/>
</dbReference>
<evidence type="ECO:0000256" key="5">
    <source>
        <dbReference type="RuleBase" id="RU362076"/>
    </source>
</evidence>
<evidence type="ECO:0000313" key="9">
    <source>
        <dbReference type="Proteomes" id="UP000494216"/>
    </source>
</evidence>
<evidence type="ECO:0000313" key="8">
    <source>
        <dbReference type="EMBL" id="CAA9892689.1"/>
    </source>
</evidence>
<dbReference type="Pfam" id="PF13861">
    <property type="entry name" value="FLgD_tudor"/>
    <property type="match status" value="1"/>
</dbReference>
<evidence type="ECO:0000256" key="1">
    <source>
        <dbReference type="ARBA" id="ARBA00010577"/>
    </source>
</evidence>